<evidence type="ECO:0000313" key="3">
    <source>
        <dbReference type="Proteomes" id="UP000021816"/>
    </source>
</evidence>
<comment type="caution">
    <text evidence="2">The sequence shown here is derived from an EMBL/GenBank/DDBJ whole genome shotgun (WGS) entry which is preliminary data.</text>
</comment>
<evidence type="ECO:0000259" key="1">
    <source>
        <dbReference type="PROSITE" id="PS51782"/>
    </source>
</evidence>
<dbReference type="AlphaFoldDB" id="A0A011NTQ3"/>
<dbReference type="NCBIfam" id="NF008399">
    <property type="entry name" value="PRK11198.1"/>
    <property type="match status" value="1"/>
</dbReference>
<dbReference type="PATRIC" id="fig|1454003.3.peg.2948"/>
<feature type="domain" description="LysM" evidence="1">
    <location>
        <begin position="118"/>
        <end position="167"/>
    </location>
</feature>
<dbReference type="SMART" id="SM00257">
    <property type="entry name" value="LysM"/>
    <property type="match status" value="1"/>
</dbReference>
<dbReference type="SUPFAM" id="SSF54106">
    <property type="entry name" value="LysM domain"/>
    <property type="match status" value="1"/>
</dbReference>
<dbReference type="Pfam" id="PF01476">
    <property type="entry name" value="LysM"/>
    <property type="match status" value="1"/>
</dbReference>
<dbReference type="InterPro" id="IPR036779">
    <property type="entry name" value="LysM_dom_sf"/>
</dbReference>
<dbReference type="Proteomes" id="UP000021816">
    <property type="component" value="Unassembled WGS sequence"/>
</dbReference>
<dbReference type="EMBL" id="JEMX01000066">
    <property type="protein sequence ID" value="EXI78736.1"/>
    <property type="molecule type" value="Genomic_DNA"/>
</dbReference>
<sequence length="170" mass="18021">MGLFDFVKEAGEKLFRSADAQAASDAVSNAPDDDAAKAKLDAMNRAAGDAIEAYINTQGLTVTGLTVTFDGAAGTATVFGVAGDQSSKEKILLCCGNVSGVTRVNDMLSVDQSAPEALFYTVVAGDNLSKISKLHYDNPNKYMVIFEANKPMLSHPDKIYPGQMLRIPPL</sequence>
<protein>
    <submittedName>
        <fullName evidence="2">LysM domain/BON superfamily protein</fullName>
    </submittedName>
</protein>
<dbReference type="InterPro" id="IPR052196">
    <property type="entry name" value="Bact_Kbp"/>
</dbReference>
<dbReference type="InterPro" id="IPR018392">
    <property type="entry name" value="LysM"/>
</dbReference>
<dbReference type="PANTHER" id="PTHR34700">
    <property type="entry name" value="POTASSIUM BINDING PROTEIN KBP"/>
    <property type="match status" value="1"/>
</dbReference>
<organism evidence="2 3">
    <name type="scientific">Candidatus Accumulibacter appositus</name>
    <dbReference type="NCBI Taxonomy" id="1454003"/>
    <lineage>
        <taxon>Bacteria</taxon>
        <taxon>Pseudomonadati</taxon>
        <taxon>Pseudomonadota</taxon>
        <taxon>Betaproteobacteria</taxon>
        <taxon>Candidatus Accumulibacter</taxon>
    </lineage>
</organism>
<evidence type="ECO:0000313" key="2">
    <source>
        <dbReference type="EMBL" id="EXI78736.1"/>
    </source>
</evidence>
<dbReference type="PANTHER" id="PTHR34700:SF8">
    <property type="entry name" value="POTASSIUM BINDING PROTEIN KBP"/>
    <property type="match status" value="1"/>
</dbReference>
<dbReference type="Gene3D" id="3.10.350.10">
    <property type="entry name" value="LysM domain"/>
    <property type="match status" value="1"/>
</dbReference>
<reference evidence="2 3" key="1">
    <citation type="submission" date="2014-02" db="EMBL/GenBank/DDBJ databases">
        <title>Expanding our view of genomic diversity in Candidatus Accumulibacter clades.</title>
        <authorList>
            <person name="Skennerton C.T."/>
            <person name="Barr J.J."/>
            <person name="Slater F.R."/>
            <person name="Bond P.L."/>
            <person name="Tyson G.W."/>
        </authorList>
    </citation>
    <scope>NUCLEOTIDE SEQUENCE [LARGE SCALE GENOMIC DNA]</scope>
    <source>
        <strain evidence="3">BA-92</strain>
    </source>
</reference>
<name>A0A011NTQ3_9PROT</name>
<dbReference type="STRING" id="1454003.AW10_02890"/>
<gene>
    <name evidence="2" type="ORF">AW10_02890</name>
</gene>
<proteinExistence type="predicted"/>
<dbReference type="PROSITE" id="PS51782">
    <property type="entry name" value="LYSM"/>
    <property type="match status" value="1"/>
</dbReference>
<accession>A0A011NTQ3</accession>
<dbReference type="CDD" id="cd00118">
    <property type="entry name" value="LysM"/>
    <property type="match status" value="1"/>
</dbReference>